<dbReference type="PANTHER" id="PTHR21700">
    <property type="entry name" value="TRANSTHYRETIN-LIKE FAMILY PROTEIN-RELATED"/>
    <property type="match status" value="1"/>
</dbReference>
<dbReference type="GO" id="GO:0009986">
    <property type="term" value="C:cell surface"/>
    <property type="evidence" value="ECO:0007669"/>
    <property type="project" value="InterPro"/>
</dbReference>
<evidence type="ECO:0000256" key="4">
    <source>
        <dbReference type="ARBA" id="ARBA00022729"/>
    </source>
</evidence>
<sequence length="164" mass="18837">MKYKYFITFLIFTLLLSQSPSVNSLGSLFSRTVQSIGVKGVFLCDKKPIEKVEIELYEKDTFTYNDLLNRASTDLQGRILLYGSEKETTAIRPYIEISHFCKIKGRNPIKIEYTIPQIYINKGEVPRRYCDLGTIDLSTNFTIACNETEVFLEGINNNKTNTHD</sequence>
<feature type="chain" id="PRO_5005891763" evidence="5">
    <location>
        <begin position="25"/>
        <end position="164"/>
    </location>
</feature>
<evidence type="ECO:0000256" key="1">
    <source>
        <dbReference type="ARBA" id="ARBA00004613"/>
    </source>
</evidence>
<dbReference type="WBParaSite" id="PTRK_0000769700.1">
    <property type="protein sequence ID" value="PTRK_0000769700.1"/>
    <property type="gene ID" value="PTRK_0000769700"/>
</dbReference>
<organism evidence="6 7">
    <name type="scientific">Parastrongyloides trichosuri</name>
    <name type="common">Possum-specific nematode worm</name>
    <dbReference type="NCBI Taxonomy" id="131310"/>
    <lineage>
        <taxon>Eukaryota</taxon>
        <taxon>Metazoa</taxon>
        <taxon>Ecdysozoa</taxon>
        <taxon>Nematoda</taxon>
        <taxon>Chromadorea</taxon>
        <taxon>Rhabditida</taxon>
        <taxon>Tylenchina</taxon>
        <taxon>Panagrolaimomorpha</taxon>
        <taxon>Strongyloidoidea</taxon>
        <taxon>Strongyloididae</taxon>
        <taxon>Parastrongyloides</taxon>
    </lineage>
</organism>
<dbReference type="AlphaFoldDB" id="A0A0N4ZIE1"/>
<evidence type="ECO:0000313" key="7">
    <source>
        <dbReference type="WBParaSite" id="PTRK_0000769700.1"/>
    </source>
</evidence>
<reference evidence="7" key="1">
    <citation type="submission" date="2017-02" db="UniProtKB">
        <authorList>
            <consortium name="WormBaseParasite"/>
        </authorList>
    </citation>
    <scope>IDENTIFICATION</scope>
</reference>
<dbReference type="InterPro" id="IPR001534">
    <property type="entry name" value="Transthyretin-like"/>
</dbReference>
<name>A0A0N4ZIE1_PARTI</name>
<comment type="subcellular location">
    <subcellularLocation>
        <location evidence="1">Secreted</location>
    </subcellularLocation>
</comment>
<dbReference type="Proteomes" id="UP000038045">
    <property type="component" value="Unplaced"/>
</dbReference>
<comment type="similarity">
    <text evidence="2">Belongs to the nematode transthyretin-like family.</text>
</comment>
<keyword evidence="4 5" id="KW-0732">Signal</keyword>
<dbReference type="Pfam" id="PF01060">
    <property type="entry name" value="TTR-52"/>
    <property type="match status" value="1"/>
</dbReference>
<proteinExistence type="inferred from homology"/>
<evidence type="ECO:0000256" key="3">
    <source>
        <dbReference type="ARBA" id="ARBA00022525"/>
    </source>
</evidence>
<dbReference type="Gene3D" id="2.60.40.3330">
    <property type="match status" value="1"/>
</dbReference>
<evidence type="ECO:0000256" key="5">
    <source>
        <dbReference type="SAM" id="SignalP"/>
    </source>
</evidence>
<evidence type="ECO:0000256" key="2">
    <source>
        <dbReference type="ARBA" id="ARBA00010112"/>
    </source>
</evidence>
<evidence type="ECO:0000313" key="6">
    <source>
        <dbReference type="Proteomes" id="UP000038045"/>
    </source>
</evidence>
<keyword evidence="6" id="KW-1185">Reference proteome</keyword>
<feature type="signal peptide" evidence="5">
    <location>
        <begin position="1"/>
        <end position="24"/>
    </location>
</feature>
<keyword evidence="3" id="KW-0964">Secreted</keyword>
<protein>
    <submittedName>
        <fullName evidence="7">Transthyretin-like family-containing protein</fullName>
    </submittedName>
</protein>
<dbReference type="InterPro" id="IPR038479">
    <property type="entry name" value="Transthyretin-like_sf"/>
</dbReference>
<accession>A0A0N4ZIE1</accession>
<dbReference type="GO" id="GO:0005576">
    <property type="term" value="C:extracellular region"/>
    <property type="evidence" value="ECO:0007669"/>
    <property type="project" value="UniProtKB-SubCell"/>
</dbReference>